<comment type="similarity">
    <text evidence="5">Belongs to the protein N5-glutamine methyltransferase family. PrmC subfamily.</text>
</comment>
<dbReference type="EMBL" id="JBHSQV010000027">
    <property type="protein sequence ID" value="MFC5985496.1"/>
    <property type="molecule type" value="Genomic_DNA"/>
</dbReference>
<name>A0ABW1IKH3_9BACL</name>
<evidence type="ECO:0000256" key="1">
    <source>
        <dbReference type="ARBA" id="ARBA00022603"/>
    </source>
</evidence>
<dbReference type="InterPro" id="IPR004556">
    <property type="entry name" value="HemK-like"/>
</dbReference>
<protein>
    <recommendedName>
        <fullName evidence="5">Release factor glutamine methyltransferase</fullName>
        <shortName evidence="5">RF MTase</shortName>
        <ecNumber evidence="5">2.1.1.297</ecNumber>
    </recommendedName>
    <alternativeName>
        <fullName evidence="5">N5-glutamine methyltransferase PrmC</fullName>
    </alternativeName>
    <alternativeName>
        <fullName evidence="5">Protein-(glutamine-N5) MTase PrmC</fullName>
    </alternativeName>
    <alternativeName>
        <fullName evidence="5">Protein-glutamine N-methyltransferase PrmC</fullName>
    </alternativeName>
</protein>
<evidence type="ECO:0000313" key="9">
    <source>
        <dbReference type="Proteomes" id="UP001596250"/>
    </source>
</evidence>
<dbReference type="NCBIfam" id="TIGR03534">
    <property type="entry name" value="RF_mod_PrmC"/>
    <property type="match status" value="1"/>
</dbReference>
<dbReference type="GO" id="GO:0032259">
    <property type="term" value="P:methylation"/>
    <property type="evidence" value="ECO:0007669"/>
    <property type="project" value="UniProtKB-KW"/>
</dbReference>
<evidence type="ECO:0000256" key="5">
    <source>
        <dbReference type="HAMAP-Rule" id="MF_02126"/>
    </source>
</evidence>
<feature type="binding site" evidence="5">
    <location>
        <position position="200"/>
    </location>
    <ligand>
        <name>S-adenosyl-L-methionine</name>
        <dbReference type="ChEBI" id="CHEBI:59789"/>
    </ligand>
</feature>
<feature type="binding site" evidence="5">
    <location>
        <begin position="200"/>
        <end position="203"/>
    </location>
    <ligand>
        <name>substrate</name>
    </ligand>
</feature>
<dbReference type="PANTHER" id="PTHR18895:SF74">
    <property type="entry name" value="MTRF1L RELEASE FACTOR GLUTAMINE METHYLTRANSFERASE"/>
    <property type="match status" value="1"/>
</dbReference>
<accession>A0ABW1IKH3</accession>
<dbReference type="InterPro" id="IPR019874">
    <property type="entry name" value="RF_methyltr_PrmC"/>
</dbReference>
<organism evidence="8 9">
    <name type="scientific">Marinicrinis lubricantis</name>
    <dbReference type="NCBI Taxonomy" id="2086470"/>
    <lineage>
        <taxon>Bacteria</taxon>
        <taxon>Bacillati</taxon>
        <taxon>Bacillota</taxon>
        <taxon>Bacilli</taxon>
        <taxon>Bacillales</taxon>
        <taxon>Paenibacillaceae</taxon>
    </lineage>
</organism>
<dbReference type="SUPFAM" id="SSF53335">
    <property type="entry name" value="S-adenosyl-L-methionine-dependent methyltransferases"/>
    <property type="match status" value="1"/>
</dbReference>
<dbReference type="Gene3D" id="1.10.8.10">
    <property type="entry name" value="DNA helicase RuvA subunit, C-terminal domain"/>
    <property type="match status" value="1"/>
</dbReference>
<dbReference type="Pfam" id="PF17827">
    <property type="entry name" value="PrmC_N"/>
    <property type="match status" value="1"/>
</dbReference>
<dbReference type="InterPro" id="IPR002052">
    <property type="entry name" value="DNA_methylase_N6_adenine_CS"/>
</dbReference>
<feature type="binding site" evidence="5">
    <location>
        <position position="154"/>
    </location>
    <ligand>
        <name>S-adenosyl-L-methionine</name>
        <dbReference type="ChEBI" id="CHEBI:59789"/>
    </ligand>
</feature>
<dbReference type="CDD" id="cd02440">
    <property type="entry name" value="AdoMet_MTases"/>
    <property type="match status" value="1"/>
</dbReference>
<comment type="caution">
    <text evidence="8">The sequence shown here is derived from an EMBL/GenBank/DDBJ whole genome shotgun (WGS) entry which is preliminary data.</text>
</comment>
<dbReference type="InterPro" id="IPR029063">
    <property type="entry name" value="SAM-dependent_MTases_sf"/>
</dbReference>
<dbReference type="RefSeq" id="WP_379892388.1">
    <property type="nucleotide sequence ID" value="NZ_CBCSCT010000009.1"/>
</dbReference>
<comment type="caution">
    <text evidence="5">Lacks conserved residue(s) required for the propagation of feature annotation.</text>
</comment>
<keyword evidence="9" id="KW-1185">Reference proteome</keyword>
<dbReference type="PANTHER" id="PTHR18895">
    <property type="entry name" value="HEMK METHYLTRANSFERASE"/>
    <property type="match status" value="1"/>
</dbReference>
<evidence type="ECO:0000259" key="7">
    <source>
        <dbReference type="Pfam" id="PF17827"/>
    </source>
</evidence>
<dbReference type="Pfam" id="PF05175">
    <property type="entry name" value="MTS"/>
    <property type="match status" value="1"/>
</dbReference>
<gene>
    <name evidence="5 8" type="primary">prmC</name>
    <name evidence="8" type="ORF">ACFPXP_03475</name>
</gene>
<dbReference type="InterPro" id="IPR040758">
    <property type="entry name" value="PrmC_N"/>
</dbReference>
<evidence type="ECO:0000256" key="3">
    <source>
        <dbReference type="ARBA" id="ARBA00022691"/>
    </source>
</evidence>
<keyword evidence="1 5" id="KW-0489">Methyltransferase</keyword>
<dbReference type="Proteomes" id="UP001596250">
    <property type="component" value="Unassembled WGS sequence"/>
</dbReference>
<reference evidence="9" key="1">
    <citation type="journal article" date="2019" name="Int. J. Syst. Evol. Microbiol.">
        <title>The Global Catalogue of Microorganisms (GCM) 10K type strain sequencing project: providing services to taxonomists for standard genome sequencing and annotation.</title>
        <authorList>
            <consortium name="The Broad Institute Genomics Platform"/>
            <consortium name="The Broad Institute Genome Sequencing Center for Infectious Disease"/>
            <person name="Wu L."/>
            <person name="Ma J."/>
        </authorList>
    </citation>
    <scope>NUCLEOTIDE SEQUENCE [LARGE SCALE GENOMIC DNA]</scope>
    <source>
        <strain evidence="9">CCM 8749</strain>
    </source>
</reference>
<feature type="domain" description="Methyltransferase small" evidence="6">
    <location>
        <begin position="120"/>
        <end position="203"/>
    </location>
</feature>
<evidence type="ECO:0000313" key="8">
    <source>
        <dbReference type="EMBL" id="MFC5985496.1"/>
    </source>
</evidence>
<sequence>MEKPLTIREAYLQASSFLSTTRNTQDVQHVCRLLLEHVLEMDRSELLLSWQEPFPMERMEALQQALQRKAEGVPVQYITGEQEFFGFTFRVSPAVLIPRPETELLVERVQYWGRRLSDRLGKHSLKTADIGTGSGIIPITLALLEPDWQFYAVDLSPDALGMASQNAELHHVRDKLEFIEGDLLQPLLERQVDIDILISNPPYIPSTDVLELQPEVKDYEPLLALDGGADGLRCYRELIEGAGQLGRPPHIIGFETGAGQAADVADMLRAAGNWDRVEIVKDLAEIERHVIGLGNEWAL</sequence>
<evidence type="ECO:0000259" key="6">
    <source>
        <dbReference type="Pfam" id="PF05175"/>
    </source>
</evidence>
<dbReference type="Gene3D" id="3.40.50.150">
    <property type="entry name" value="Vaccinia Virus protein VP39"/>
    <property type="match status" value="1"/>
</dbReference>
<comment type="function">
    <text evidence="5">Methylates the class 1 translation termination release factors RF1/PrfA and RF2/PrfB on the glutamine residue of the universally conserved GGQ motif.</text>
</comment>
<evidence type="ECO:0000256" key="4">
    <source>
        <dbReference type="ARBA" id="ARBA00048391"/>
    </source>
</evidence>
<evidence type="ECO:0000256" key="2">
    <source>
        <dbReference type="ARBA" id="ARBA00022679"/>
    </source>
</evidence>
<feature type="domain" description="Release factor glutamine methyltransferase N-terminal" evidence="7">
    <location>
        <begin position="9"/>
        <end position="80"/>
    </location>
</feature>
<dbReference type="PROSITE" id="PS00092">
    <property type="entry name" value="N6_MTASE"/>
    <property type="match status" value="1"/>
</dbReference>
<dbReference type="EC" id="2.1.1.297" evidence="5"/>
<feature type="binding site" evidence="5">
    <location>
        <begin position="131"/>
        <end position="135"/>
    </location>
    <ligand>
        <name>S-adenosyl-L-methionine</name>
        <dbReference type="ChEBI" id="CHEBI:59789"/>
    </ligand>
</feature>
<dbReference type="NCBIfam" id="TIGR00536">
    <property type="entry name" value="hemK_fam"/>
    <property type="match status" value="1"/>
</dbReference>
<comment type="catalytic activity">
    <reaction evidence="4 5">
        <text>L-glutaminyl-[peptide chain release factor] + S-adenosyl-L-methionine = N(5)-methyl-L-glutaminyl-[peptide chain release factor] + S-adenosyl-L-homocysteine + H(+)</text>
        <dbReference type="Rhea" id="RHEA:42896"/>
        <dbReference type="Rhea" id="RHEA-COMP:10271"/>
        <dbReference type="Rhea" id="RHEA-COMP:10272"/>
        <dbReference type="ChEBI" id="CHEBI:15378"/>
        <dbReference type="ChEBI" id="CHEBI:30011"/>
        <dbReference type="ChEBI" id="CHEBI:57856"/>
        <dbReference type="ChEBI" id="CHEBI:59789"/>
        <dbReference type="ChEBI" id="CHEBI:61891"/>
        <dbReference type="EC" id="2.1.1.297"/>
    </reaction>
</comment>
<keyword evidence="3 5" id="KW-0949">S-adenosyl-L-methionine</keyword>
<dbReference type="HAMAP" id="MF_02126">
    <property type="entry name" value="RF_methyltr_PrmC"/>
    <property type="match status" value="1"/>
</dbReference>
<keyword evidence="2 5" id="KW-0808">Transferase</keyword>
<proteinExistence type="inferred from homology"/>
<dbReference type="InterPro" id="IPR050320">
    <property type="entry name" value="N5-glutamine_MTase"/>
</dbReference>
<dbReference type="InterPro" id="IPR007848">
    <property type="entry name" value="Small_mtfrase_dom"/>
</dbReference>
<dbReference type="GO" id="GO:0102559">
    <property type="term" value="F:peptide chain release factor N(5)-glutamine methyltransferase activity"/>
    <property type="evidence" value="ECO:0007669"/>
    <property type="project" value="UniProtKB-EC"/>
</dbReference>